<evidence type="ECO:0000256" key="1">
    <source>
        <dbReference type="SAM" id="MobiDB-lite"/>
    </source>
</evidence>
<gene>
    <name evidence="2" type="ORF">CDL15_Pgr001637</name>
</gene>
<feature type="region of interest" description="Disordered" evidence="1">
    <location>
        <begin position="57"/>
        <end position="91"/>
    </location>
</feature>
<proteinExistence type="predicted"/>
<dbReference type="AlphaFoldDB" id="A0A218XAU0"/>
<dbReference type="EMBL" id="MTKT01002011">
    <property type="protein sequence ID" value="OWM82063.1"/>
    <property type="molecule type" value="Genomic_DNA"/>
</dbReference>
<accession>A0A218XAU0</accession>
<evidence type="ECO:0000313" key="3">
    <source>
        <dbReference type="Proteomes" id="UP000197138"/>
    </source>
</evidence>
<dbReference type="Proteomes" id="UP000197138">
    <property type="component" value="Unassembled WGS sequence"/>
</dbReference>
<name>A0A218XAU0_PUNGR</name>
<reference evidence="3" key="1">
    <citation type="journal article" date="2017" name="Plant J.">
        <title>The pomegranate (Punica granatum L.) genome and the genomics of punicalagin biosynthesis.</title>
        <authorList>
            <person name="Qin G."/>
            <person name="Xu C."/>
            <person name="Ming R."/>
            <person name="Tang H."/>
            <person name="Guyot R."/>
            <person name="Kramer E.M."/>
            <person name="Hu Y."/>
            <person name="Yi X."/>
            <person name="Qi Y."/>
            <person name="Xu X."/>
            <person name="Gao Z."/>
            <person name="Pan H."/>
            <person name="Jian J."/>
            <person name="Tian Y."/>
            <person name="Yue Z."/>
            <person name="Xu Y."/>
        </authorList>
    </citation>
    <scope>NUCLEOTIDE SEQUENCE [LARGE SCALE GENOMIC DNA]</scope>
    <source>
        <strain evidence="3">cv. Dabenzi</strain>
    </source>
</reference>
<sequence length="91" mass="10239">MDVLTRNKNQAELGPIGWKLMELIRIGSGYGEPFMVSRNPPGLTLLFMSRVVRERVQGRAHPRDGAQPEPNAPPWKKISPGQEIGWNFSVE</sequence>
<evidence type="ECO:0000313" key="2">
    <source>
        <dbReference type="EMBL" id="OWM82063.1"/>
    </source>
</evidence>
<protein>
    <submittedName>
        <fullName evidence="2">Uncharacterized protein</fullName>
    </submittedName>
</protein>
<organism evidence="2 3">
    <name type="scientific">Punica granatum</name>
    <name type="common">Pomegranate</name>
    <dbReference type="NCBI Taxonomy" id="22663"/>
    <lineage>
        <taxon>Eukaryota</taxon>
        <taxon>Viridiplantae</taxon>
        <taxon>Streptophyta</taxon>
        <taxon>Embryophyta</taxon>
        <taxon>Tracheophyta</taxon>
        <taxon>Spermatophyta</taxon>
        <taxon>Magnoliopsida</taxon>
        <taxon>eudicotyledons</taxon>
        <taxon>Gunneridae</taxon>
        <taxon>Pentapetalae</taxon>
        <taxon>rosids</taxon>
        <taxon>malvids</taxon>
        <taxon>Myrtales</taxon>
        <taxon>Lythraceae</taxon>
        <taxon>Punica</taxon>
    </lineage>
</organism>
<feature type="compositionally biased region" description="Basic and acidic residues" evidence="1">
    <location>
        <begin position="57"/>
        <end position="66"/>
    </location>
</feature>
<comment type="caution">
    <text evidence="2">The sequence shown here is derived from an EMBL/GenBank/DDBJ whole genome shotgun (WGS) entry which is preliminary data.</text>
</comment>